<dbReference type="Gene3D" id="2.60.40.10">
    <property type="entry name" value="Immunoglobulins"/>
    <property type="match status" value="1"/>
</dbReference>
<name>A0ABX1RVF9_9FLAO</name>
<reference evidence="2 3" key="1">
    <citation type="submission" date="2020-04" db="EMBL/GenBank/DDBJ databases">
        <title>A Flavivirga sp. nov.</title>
        <authorList>
            <person name="Sun X."/>
        </authorList>
    </citation>
    <scope>NUCLEOTIDE SEQUENCE [LARGE SCALE GENOMIC DNA]</scope>
    <source>
        <strain evidence="2 3">Y03</strain>
    </source>
</reference>
<dbReference type="NCBIfam" id="TIGR04131">
    <property type="entry name" value="Bac_Flav_CTERM"/>
    <property type="match status" value="1"/>
</dbReference>
<dbReference type="RefSeq" id="WP_169670030.1">
    <property type="nucleotide sequence ID" value="NZ_JABBHF010000002.1"/>
</dbReference>
<dbReference type="EMBL" id="JABBHF010000002">
    <property type="protein sequence ID" value="NMH86484.1"/>
    <property type="molecule type" value="Genomic_DNA"/>
</dbReference>
<evidence type="ECO:0000313" key="2">
    <source>
        <dbReference type="EMBL" id="NMH86484.1"/>
    </source>
</evidence>
<dbReference type="InterPro" id="IPR013783">
    <property type="entry name" value="Ig-like_fold"/>
</dbReference>
<dbReference type="Pfam" id="PF13585">
    <property type="entry name" value="CHU_C"/>
    <property type="match status" value="1"/>
</dbReference>
<protein>
    <submittedName>
        <fullName evidence="2">T9SS type B sorting domain-containing protein</fullName>
    </submittedName>
</protein>
<accession>A0ABX1RVF9</accession>
<dbReference type="Pfam" id="PF17517">
    <property type="entry name" value="IgGFc_binding"/>
    <property type="match status" value="1"/>
</dbReference>
<dbReference type="InterPro" id="IPR000601">
    <property type="entry name" value="PKD_dom"/>
</dbReference>
<dbReference type="InterPro" id="IPR026341">
    <property type="entry name" value="T9SS_type_B"/>
</dbReference>
<evidence type="ECO:0000259" key="1">
    <source>
        <dbReference type="PROSITE" id="PS50093"/>
    </source>
</evidence>
<gene>
    <name evidence="2" type="ORF">HHX25_03135</name>
</gene>
<evidence type="ECO:0000313" key="3">
    <source>
        <dbReference type="Proteomes" id="UP000746690"/>
    </source>
</evidence>
<proteinExistence type="predicted"/>
<dbReference type="InterPro" id="IPR035986">
    <property type="entry name" value="PKD_dom_sf"/>
</dbReference>
<sequence length="1718" mass="185153">MQPSAFHKKVLLIFIIAITTQGYSQLSRTHYIPPLTSAEFGNANPGDQYIYVSTPSATDIPYTIKPVGQPVTSHITGNVSNANPQQIPLGSGNGQLFIPSPQTSVVVNDKGYIIEAEGTIYVSVRMNAGGGAQAGALVSKGLPALGTTFRVGSYTNENPQDNYLNFASVMATEDNTQVTFSDLPAGIIIKNYSGTIPINATLDKGESYTIATNSSSSVTNRDGLIGCLISSDKPIVVNCGSANGSFSNGGGRDYGIDQIVDVSKVGTEYIFVKGDGENAWENILIVAHTDNTTISINGNTPVATINAGDYYLIEGNNYNGSGNMYVETSLPVFAYQGVGATNSEANQGLFFVPPLSCEARGKLDNIAHIENIGSTNYNGGITVVTKSGATVTINNTPISSFSTSGPNAVDGKPDYVTYKVTGLSGDISVESSDELYCAYFNFNGAATSGSFYSGFPSAPEINFDAQFATLGNCIPNITLEAANTQNFDSFEWWFDDGTGFQNLFISSPTLTPTVPGKYKLIGVITCTLERLESAEVPVSICPDDIDNDGIIDNIDIDNDNDGILNCTESRGDVTINIANTNQPQLIFQDSSIDTVITSSTFSQNNSSGNATNTITGNNTGRFTSIVQPAANAESTYSLVYTEPVNVKFMEDTAITHVETSGEFFIAKISPVNKNITLVDPDNRLLVDSNFDGVFETGVTQISGSEIHFKINPAPLGNTHYQFFANQVDGFSFIHRLTNTTTASTFNGILSLTCFKKDTDMDGVKDELDLDSDNDGLPDIIENSGTLITLSNTDIDTNGLDDVFSINDTPLDSDTDGIYDFYDLDSDNDGIYDLIESGQLGITLSDTNLDGIEDGPTFGTNGWADAAETAPDSNMVGYTPNDSDSDSVLSYIDLDSDGDTCSDVIEAGFSDANGDDLLSDNPITTGNTGLVTNASDGYTIPNSDYLNYAPITITTQPSDTEVCQSANTTISIATSAIDTIQWEVSSDSVNWSAITDNSVYSGSQTFNLNITSTPLSLDTYQYRAFLNVAGNTCGTYSDIIELTVRPLPIINSPVTLIQCDDEDLTTLGFSPFNLTEANNEISTNASNEIFTYFLTQAAAISGDTTSPDYIGNPTTFVNRTVSSDIVWARVESSFGCARTSEIQLNVSTTVIPSTYLLTFNQCDDFLDINGLDNANNDDRDGIATFDFSSVTSAILSNIPPGQNPLPPRYFRNETDALAEINEITNISNYRNIGYPGSQFIYVRVDSDIANDCLALGAHVLLNVEALPTAHDITPFVECDNDTDPNNGFLFNTSNLETDLLNGQSLTDVSIAYYDSSGNQLTDYDNNLISSPFPSTFLSTSQTITVRITNNNTADPNGPCYDETDIEFRVDVQPIANPISPQIVCDGDIDDIDNDGEYPFDTAIFSSTILGTQTGMDIYFDYVDENGTSITNSTTLPNPLISGNQTITVAVINPDNTSCTANTTIDLVVNPLPEFTINPEEIVCTSDPTFTVVLDPIEADINEIFTYEWVYEDGAILSNDPTLTVSNPGLYSITLTKTDGTGCSRTLTVDVKASERANITQDAVTIVDLSENNSVTIDPTNLGQGNYEYALRAEDSSFIIYQEDPVFNNVKAGFYTIYVRDAICGVSTLPISVIGHPKYFTPNGDNVNDYWKIKGISSTVQPNSAVLIYDRYGKLLKQLTVQSDGWDGTFNGTQLPTDDYWFRVYLQDGREFSGHFTLKR</sequence>
<feature type="domain" description="PKD" evidence="1">
    <location>
        <begin position="1504"/>
        <end position="1556"/>
    </location>
</feature>
<keyword evidence="3" id="KW-1185">Reference proteome</keyword>
<dbReference type="PROSITE" id="PS50093">
    <property type="entry name" value="PKD"/>
    <property type="match status" value="1"/>
</dbReference>
<dbReference type="Proteomes" id="UP000746690">
    <property type="component" value="Unassembled WGS sequence"/>
</dbReference>
<dbReference type="SUPFAM" id="SSF49299">
    <property type="entry name" value="PKD domain"/>
    <property type="match status" value="1"/>
</dbReference>
<dbReference type="InterPro" id="IPR035234">
    <property type="entry name" value="IgGFc-bd_N"/>
</dbReference>
<comment type="caution">
    <text evidence="2">The sequence shown here is derived from an EMBL/GenBank/DDBJ whole genome shotgun (WGS) entry which is preliminary data.</text>
</comment>
<organism evidence="2 3">
    <name type="scientific">Flavivirga algicola</name>
    <dbReference type="NCBI Taxonomy" id="2729136"/>
    <lineage>
        <taxon>Bacteria</taxon>
        <taxon>Pseudomonadati</taxon>
        <taxon>Bacteroidota</taxon>
        <taxon>Flavobacteriia</taxon>
        <taxon>Flavobacteriales</taxon>
        <taxon>Flavobacteriaceae</taxon>
        <taxon>Flavivirga</taxon>
    </lineage>
</organism>